<evidence type="ECO:0000313" key="4">
    <source>
        <dbReference type="Proteomes" id="UP000532866"/>
    </source>
</evidence>
<dbReference type="EMBL" id="JAAROL010000002">
    <property type="protein sequence ID" value="MBC1331900.1"/>
    <property type="molecule type" value="Genomic_DNA"/>
</dbReference>
<dbReference type="Pfam" id="PF13457">
    <property type="entry name" value="GW"/>
    <property type="match status" value="2"/>
</dbReference>
<evidence type="ECO:0000313" key="3">
    <source>
        <dbReference type="EMBL" id="MBC1331900.1"/>
    </source>
</evidence>
<gene>
    <name evidence="3" type="ORF">HB759_08110</name>
</gene>
<keyword evidence="1" id="KW-0732">Signal</keyword>
<evidence type="ECO:0000256" key="1">
    <source>
        <dbReference type="ARBA" id="ARBA00022729"/>
    </source>
</evidence>
<dbReference type="InterPro" id="IPR036444">
    <property type="entry name" value="PLipase_A2_dom_sf"/>
</dbReference>
<dbReference type="AlphaFoldDB" id="A0A7X0TMG1"/>
<dbReference type="SUPFAM" id="SSF82057">
    <property type="entry name" value="Prokaryotic SH3-related domain"/>
    <property type="match status" value="2"/>
</dbReference>
<dbReference type="Gene3D" id="1.20.90.10">
    <property type="entry name" value="Phospholipase A2 domain"/>
    <property type="match status" value="1"/>
</dbReference>
<reference evidence="3 4" key="1">
    <citation type="submission" date="2020-03" db="EMBL/GenBank/DDBJ databases">
        <title>Soil Listeria distribution.</title>
        <authorList>
            <person name="Liao J."/>
            <person name="Wiedmann M."/>
        </authorList>
    </citation>
    <scope>NUCLEOTIDE SEQUENCE [LARGE SCALE GENOMIC DNA]</scope>
    <source>
        <strain evidence="3 4">FSL L7-1833</strain>
    </source>
</reference>
<dbReference type="Gene3D" id="2.30.30.170">
    <property type="match status" value="2"/>
</dbReference>
<comment type="caution">
    <text evidence="3">The sequence shown here is derived from an EMBL/GenBank/DDBJ whole genome shotgun (WGS) entry which is preliminary data.</text>
</comment>
<protein>
    <recommendedName>
        <fullName evidence="2">GW domain-containing protein</fullName>
    </recommendedName>
</protein>
<dbReference type="RefSeq" id="WP_185373686.1">
    <property type="nucleotide sequence ID" value="NZ_JAARNB010000003.1"/>
</dbReference>
<sequence>MVNRKKLLKKGFIVLMVALLTLVVIPQKGEAAYSTITSSKNVNYSMDIVKTDIKYNVFKNAPYNLPNSTLVSDSVNFIGSKYQAVKEVVTDNSRTWVNFKDLKGTEIGWVDKNAVKQGANFRTVTASKVVNYPMEVVPTEITYNVYSNGPHNTPNSALVNNSSAYFKQAFRAVKEVETDSERTWVNFVDSTGKDMGWIDLNAVQSNEKMTKPVVTSHKLTSNTGYLNLKWESRANAISYKVGFFNGYNYQYIDVGNVNSWSTQGKKIWATSADLVKGDYLLKFNGVGSELPMDPMRTYAAAHKKNPSTNYSDRLFYYTRVIAVYANGESTTSDATTVTMPLSTISGSEVEANGIDDATGSLDLYWEPQSDVSGYKIWLFDGKNYIPFDVKNEVEWHSQFRNIWPSNEQIQSGKSDILLDDSGTELSKTPSDLYNAKGSSYTTDEYYTRVTAYDQNGDTVAYYNNLKIDIPDAPVDSLEAEKEIEELNERIGEYINRSEEDGTTFDVSKAESDDISAEDIEIGMLINDFNAENNVPMDESNTVKSLSRGIKVWGNWCGPKHGGGKPVDKLDAACKEHDLCYGKRTYFACSCDIQLVKNIKRNSSKMKPKEKKAAFAVVLWFQNSLCNPFK</sequence>
<dbReference type="PROSITE" id="PS51780">
    <property type="entry name" value="GW"/>
    <property type="match status" value="2"/>
</dbReference>
<feature type="domain" description="GW" evidence="2">
    <location>
        <begin position="126"/>
        <end position="208"/>
    </location>
</feature>
<evidence type="ECO:0000259" key="2">
    <source>
        <dbReference type="PROSITE" id="PS51780"/>
    </source>
</evidence>
<dbReference type="InterPro" id="IPR025987">
    <property type="entry name" value="GW_dom"/>
</dbReference>
<name>A0A7X0TMG1_9LIST</name>
<proteinExistence type="predicted"/>
<dbReference type="Proteomes" id="UP000532866">
    <property type="component" value="Unassembled WGS sequence"/>
</dbReference>
<feature type="domain" description="GW" evidence="2">
    <location>
        <begin position="38"/>
        <end position="120"/>
    </location>
</feature>
<dbReference type="CDD" id="cd00618">
    <property type="entry name" value="PLA2_like"/>
    <property type="match status" value="1"/>
</dbReference>
<dbReference type="InterPro" id="IPR038200">
    <property type="entry name" value="GW_dom_sf"/>
</dbReference>
<dbReference type="GO" id="GO:0050482">
    <property type="term" value="P:arachidonate secretion"/>
    <property type="evidence" value="ECO:0007669"/>
    <property type="project" value="InterPro"/>
</dbReference>
<dbReference type="SUPFAM" id="SSF48619">
    <property type="entry name" value="Phospholipase A2, PLA2"/>
    <property type="match status" value="1"/>
</dbReference>
<dbReference type="GO" id="GO:0006644">
    <property type="term" value="P:phospholipid metabolic process"/>
    <property type="evidence" value="ECO:0007669"/>
    <property type="project" value="InterPro"/>
</dbReference>
<accession>A0A7X0TMG1</accession>
<organism evidence="3 4">
    <name type="scientific">Listeria booriae</name>
    <dbReference type="NCBI Taxonomy" id="1552123"/>
    <lineage>
        <taxon>Bacteria</taxon>
        <taxon>Bacillati</taxon>
        <taxon>Bacillota</taxon>
        <taxon>Bacilli</taxon>
        <taxon>Bacillales</taxon>
        <taxon>Listeriaceae</taxon>
        <taxon>Listeria</taxon>
    </lineage>
</organism>
<dbReference type="GO" id="GO:0004623">
    <property type="term" value="F:phospholipase A2 activity"/>
    <property type="evidence" value="ECO:0007669"/>
    <property type="project" value="InterPro"/>
</dbReference>